<comment type="subcellular location">
    <subcellularLocation>
        <location evidence="1">Cell inner membrane</location>
        <topology evidence="1">Multi-pass membrane protein</topology>
    </subcellularLocation>
</comment>
<evidence type="ECO:0000259" key="13">
    <source>
        <dbReference type="PROSITE" id="PS51094"/>
    </source>
</evidence>
<dbReference type="PROSITE" id="PS51094">
    <property type="entry name" value="PTS_EIIA_TYPE_2"/>
    <property type="match status" value="1"/>
</dbReference>
<feature type="transmembrane region" description="Helical" evidence="12">
    <location>
        <begin position="396"/>
        <end position="418"/>
    </location>
</feature>
<dbReference type="GO" id="GO:0022877">
    <property type="term" value="F:protein-N(PI)-phosphohistidine-fructose phosphotransferase system transporter activity"/>
    <property type="evidence" value="ECO:0007669"/>
    <property type="project" value="InterPro"/>
</dbReference>
<dbReference type="KEGG" id="seri:SERIO_v1c00910"/>
<keyword evidence="2" id="KW-0813">Transport</keyword>
<gene>
    <name evidence="16" type="primary">fruA</name>
    <name evidence="16" type="ORF">SERIO_v1c00910</name>
</gene>
<dbReference type="GO" id="GO:0009401">
    <property type="term" value="P:phosphoenolpyruvate-dependent sugar phosphotransferase system"/>
    <property type="evidence" value="ECO:0007669"/>
    <property type="project" value="UniProtKB-KW"/>
</dbReference>
<dbReference type="EMBL" id="CP011856">
    <property type="protein sequence ID" value="AKM53693.1"/>
    <property type="molecule type" value="Genomic_DNA"/>
</dbReference>
<dbReference type="PANTHER" id="PTHR30505:SF0">
    <property type="entry name" value="FRUCTOSE-LIKE PTS SYSTEM EIIBC COMPONENT-RELATED"/>
    <property type="match status" value="1"/>
</dbReference>
<dbReference type="GO" id="GO:0005351">
    <property type="term" value="F:carbohydrate:proton symporter activity"/>
    <property type="evidence" value="ECO:0007669"/>
    <property type="project" value="InterPro"/>
</dbReference>
<feature type="transmembrane region" description="Helical" evidence="12">
    <location>
        <begin position="500"/>
        <end position="520"/>
    </location>
</feature>
<dbReference type="NCBIfam" id="TIGR00848">
    <property type="entry name" value="fruA"/>
    <property type="match status" value="1"/>
</dbReference>
<protein>
    <submittedName>
        <fullName evidence="16">PTS system fructose-specific II component</fullName>
    </submittedName>
</protein>
<evidence type="ECO:0000313" key="17">
    <source>
        <dbReference type="Proteomes" id="UP000035661"/>
    </source>
</evidence>
<keyword evidence="5" id="KW-0762">Sugar transport</keyword>
<feature type="transmembrane region" description="Helical" evidence="12">
    <location>
        <begin position="292"/>
        <end position="313"/>
    </location>
</feature>
<dbReference type="STRING" id="315358.SERIO_v1c00910"/>
<evidence type="ECO:0000256" key="6">
    <source>
        <dbReference type="ARBA" id="ARBA00022679"/>
    </source>
</evidence>
<dbReference type="Gene3D" id="3.40.930.10">
    <property type="entry name" value="Mannitol-specific EII, Chain A"/>
    <property type="match status" value="1"/>
</dbReference>
<reference evidence="16 17" key="1">
    <citation type="journal article" date="2015" name="Genome Biol. Evol.">
        <title>Found and Lost: The Fates of Horizontally Acquired Genes in Arthropod-Symbiotic Spiroplasma.</title>
        <authorList>
            <person name="Lo W.S."/>
            <person name="Gasparich G.E."/>
            <person name="Kuo C.H."/>
        </authorList>
    </citation>
    <scope>NUCLEOTIDE SEQUENCE [LARGE SCALE GENOMIC DNA]</scope>
    <source>
        <strain evidence="17">TDA-040725-5</strain>
    </source>
</reference>
<keyword evidence="7" id="KW-0598">Phosphotransferase system</keyword>
<evidence type="ECO:0000256" key="12">
    <source>
        <dbReference type="SAM" id="Phobius"/>
    </source>
</evidence>
<reference evidence="17" key="2">
    <citation type="submission" date="2015-06" db="EMBL/GenBank/DDBJ databases">
        <title>Complete genome sequence of Spiroplasma eriocheiris TDA-040725-5 (DSM 21848).</title>
        <authorList>
            <person name="Lo W.-S."/>
            <person name="Kuo C.-H."/>
        </authorList>
    </citation>
    <scope>NUCLEOTIDE SEQUENCE [LARGE SCALE GENOMIC DNA]</scope>
    <source>
        <strain evidence="17">TDA-040725-5</strain>
    </source>
</reference>
<dbReference type="NCBIfam" id="TIGR00829">
    <property type="entry name" value="FRU"/>
    <property type="match status" value="1"/>
</dbReference>
<evidence type="ECO:0000256" key="8">
    <source>
        <dbReference type="ARBA" id="ARBA00022692"/>
    </source>
</evidence>
<dbReference type="InterPro" id="IPR050864">
    <property type="entry name" value="Bacterial_PTS_Sugar_Transport"/>
</dbReference>
<accession>A0A0H3XGS5</accession>
<dbReference type="InterPro" id="IPR006327">
    <property type="entry name" value="PTS_IIC_fruc"/>
</dbReference>
<feature type="transmembrane region" description="Helical" evidence="12">
    <location>
        <begin position="541"/>
        <end position="566"/>
    </location>
</feature>
<dbReference type="Gene3D" id="3.40.50.2300">
    <property type="match status" value="1"/>
</dbReference>
<keyword evidence="9" id="KW-0418">Kinase</keyword>
<dbReference type="GO" id="GO:0005886">
    <property type="term" value="C:plasma membrane"/>
    <property type="evidence" value="ECO:0007669"/>
    <property type="project" value="UniProtKB-SubCell"/>
</dbReference>
<dbReference type="PROSITE" id="PS51099">
    <property type="entry name" value="PTS_EIIB_TYPE_2"/>
    <property type="match status" value="1"/>
</dbReference>
<evidence type="ECO:0000313" key="16">
    <source>
        <dbReference type="EMBL" id="AKM53693.1"/>
    </source>
</evidence>
<dbReference type="PATRIC" id="fig|743698.3.peg.93"/>
<evidence type="ECO:0000256" key="3">
    <source>
        <dbReference type="ARBA" id="ARBA00022475"/>
    </source>
</evidence>
<dbReference type="InterPro" id="IPR003501">
    <property type="entry name" value="PTS_EIIB_2/3"/>
</dbReference>
<dbReference type="RefSeq" id="WP_047790977.1">
    <property type="nucleotide sequence ID" value="NZ_CP011856.1"/>
</dbReference>
<dbReference type="InterPro" id="IPR002178">
    <property type="entry name" value="PTS_EIIA_type-2_dom"/>
</dbReference>
<dbReference type="InterPro" id="IPR004715">
    <property type="entry name" value="PTS_IIA_fruc"/>
</dbReference>
<feature type="transmembrane region" description="Helical" evidence="12">
    <location>
        <begin position="578"/>
        <end position="598"/>
    </location>
</feature>
<evidence type="ECO:0000256" key="7">
    <source>
        <dbReference type="ARBA" id="ARBA00022683"/>
    </source>
</evidence>
<evidence type="ECO:0000259" key="15">
    <source>
        <dbReference type="PROSITE" id="PS51104"/>
    </source>
</evidence>
<feature type="domain" description="PTS EIIA type-2" evidence="13">
    <location>
        <begin position="5"/>
        <end position="150"/>
    </location>
</feature>
<dbReference type="Pfam" id="PF00359">
    <property type="entry name" value="PTS_EIIA_2"/>
    <property type="match status" value="1"/>
</dbReference>
<dbReference type="GO" id="GO:0016301">
    <property type="term" value="F:kinase activity"/>
    <property type="evidence" value="ECO:0007669"/>
    <property type="project" value="UniProtKB-KW"/>
</dbReference>
<dbReference type="Proteomes" id="UP000035661">
    <property type="component" value="Chromosome"/>
</dbReference>
<evidence type="ECO:0000256" key="1">
    <source>
        <dbReference type="ARBA" id="ARBA00004429"/>
    </source>
</evidence>
<keyword evidence="17" id="KW-1185">Reference proteome</keyword>
<dbReference type="InterPro" id="IPR016152">
    <property type="entry name" value="PTrfase/Anion_transptr"/>
</dbReference>
<keyword evidence="6" id="KW-0808">Transferase</keyword>
<evidence type="ECO:0000259" key="14">
    <source>
        <dbReference type="PROSITE" id="PS51099"/>
    </source>
</evidence>
<feature type="domain" description="PTS EIIC type-2" evidence="15">
    <location>
        <begin position="285"/>
        <end position="680"/>
    </location>
</feature>
<feature type="transmembrane region" description="Helical" evidence="12">
    <location>
        <begin position="655"/>
        <end position="677"/>
    </location>
</feature>
<dbReference type="PANTHER" id="PTHR30505">
    <property type="entry name" value="FRUCTOSE-LIKE PERMEASE"/>
    <property type="match status" value="1"/>
</dbReference>
<dbReference type="InterPro" id="IPR013011">
    <property type="entry name" value="PTS_EIIB_2"/>
</dbReference>
<organism evidence="16 17">
    <name type="scientific">Spiroplasma eriocheiris</name>
    <dbReference type="NCBI Taxonomy" id="315358"/>
    <lineage>
        <taxon>Bacteria</taxon>
        <taxon>Bacillati</taxon>
        <taxon>Mycoplasmatota</taxon>
        <taxon>Mollicutes</taxon>
        <taxon>Entomoplasmatales</taxon>
        <taxon>Spiroplasmataceae</taxon>
        <taxon>Spiroplasma</taxon>
    </lineage>
</organism>
<feature type="transmembrane region" description="Helical" evidence="12">
    <location>
        <begin position="605"/>
        <end position="625"/>
    </location>
</feature>
<dbReference type="Pfam" id="PF02378">
    <property type="entry name" value="PTS_EIIC"/>
    <property type="match status" value="1"/>
</dbReference>
<evidence type="ECO:0000256" key="2">
    <source>
        <dbReference type="ARBA" id="ARBA00022448"/>
    </source>
</evidence>
<dbReference type="InterPro" id="IPR036095">
    <property type="entry name" value="PTS_EIIB-like_sf"/>
</dbReference>
<dbReference type="Pfam" id="PF02302">
    <property type="entry name" value="PTS_IIB"/>
    <property type="match status" value="1"/>
</dbReference>
<dbReference type="PROSITE" id="PS51104">
    <property type="entry name" value="PTS_EIIC_TYPE_2"/>
    <property type="match status" value="1"/>
</dbReference>
<feature type="transmembrane region" description="Helical" evidence="12">
    <location>
        <begin position="424"/>
        <end position="441"/>
    </location>
</feature>
<keyword evidence="3" id="KW-1003">Cell membrane</keyword>
<evidence type="ECO:0000256" key="10">
    <source>
        <dbReference type="ARBA" id="ARBA00022989"/>
    </source>
</evidence>
<dbReference type="AlphaFoldDB" id="A0A0H3XGS5"/>
<sequence>MKSNDLFDQEHIILDSQAKTQQEAFVELAELAKKLGCVDEASDLVAGFKAREAESSTGFEDGFAIPHARIKAVKKPAVLFVRYQNPLDWNAMDGKPTNIAIALVIPEDKSADIHLGLLSDIARKLMDADFKQAMKTETDKAKIQEALMGKSKKEESVTTTSGSKLILGISACPTGIAHTFLAADKLTQAGPKLGYTVKVETHGSEGIRNNFTDDEIQRAEVIVAAVDIAVDMSRFGGKRVYTTSTSKAIKDPEGVINTALKEAKVQAVGEFNTSGDKNSGQRTGIMKHLMSGVSYMVPIVILGGIFIALALGLSKAIYGASYQHYHGSFKDMEWVLNPGQTIPTWQAVYYTDPTADPQNFFYYLLKLGSAAFTLMIPILGAFIANSIAGRAAIAPALVVSFIGNDASAFFPIAGIGAVDTPTGFVGAILAGLAVGYTVKWINTWKVPKSLRSVMPIFVIPVLVGFVYGMIMMFVVGLVVGYVMHQFKWWISSTWGNPNNAAGLGIGFGFGLLIGAMAGFDMGGPINKVAFLACTGLIGSKVYTPMGAMACAIPVAPLGMGMATWIFRPLYNDEQKAMGSSAFFMGCIGISEGAIPFAINDPKRAIVCNVVSSAIAGAVAGLLGIADAAAHGGPIVALVGAIGRGNDGQLLGWGTAWGWTLLSLVIMFGGATINAFMYGTWMIIDKKRTGETISMKEFVLKTRADKVAAKKANKQVKPNKVAKNNIKG</sequence>
<feature type="transmembrane region" description="Helical" evidence="12">
    <location>
        <begin position="453"/>
        <end position="480"/>
    </location>
</feature>
<dbReference type="GO" id="GO:0090563">
    <property type="term" value="F:protein-phosphocysteine-sugar phosphotransferase activity"/>
    <property type="evidence" value="ECO:0007669"/>
    <property type="project" value="TreeGrafter"/>
</dbReference>
<evidence type="ECO:0000256" key="11">
    <source>
        <dbReference type="ARBA" id="ARBA00023136"/>
    </source>
</evidence>
<evidence type="ECO:0000256" key="9">
    <source>
        <dbReference type="ARBA" id="ARBA00022777"/>
    </source>
</evidence>
<dbReference type="SUPFAM" id="SSF55804">
    <property type="entry name" value="Phoshotransferase/anion transport protein"/>
    <property type="match status" value="1"/>
</dbReference>
<keyword evidence="4" id="KW-0597">Phosphoprotein</keyword>
<keyword evidence="10 12" id="KW-1133">Transmembrane helix</keyword>
<feature type="domain" description="PTS EIIB type-2" evidence="14">
    <location>
        <begin position="164"/>
        <end position="261"/>
    </location>
</feature>
<keyword evidence="8 12" id="KW-0812">Transmembrane</keyword>
<dbReference type="NCBIfam" id="TIGR01427">
    <property type="entry name" value="PTS_IIC_fructo"/>
    <property type="match status" value="1"/>
</dbReference>
<dbReference type="CDD" id="cd00211">
    <property type="entry name" value="PTS_IIA_fru"/>
    <property type="match status" value="1"/>
</dbReference>
<evidence type="ECO:0000256" key="4">
    <source>
        <dbReference type="ARBA" id="ARBA00022553"/>
    </source>
</evidence>
<name>A0A0H3XGS5_9MOLU</name>
<evidence type="ECO:0000256" key="5">
    <source>
        <dbReference type="ARBA" id="ARBA00022597"/>
    </source>
</evidence>
<dbReference type="InterPro" id="IPR003352">
    <property type="entry name" value="PTS_EIIC"/>
</dbReference>
<feature type="transmembrane region" description="Helical" evidence="12">
    <location>
        <begin position="360"/>
        <end position="384"/>
    </location>
</feature>
<dbReference type="InterPro" id="IPR013014">
    <property type="entry name" value="PTS_EIIC_2"/>
</dbReference>
<dbReference type="SUPFAM" id="SSF52794">
    <property type="entry name" value="PTS system IIB component-like"/>
    <property type="match status" value="1"/>
</dbReference>
<dbReference type="CDD" id="cd05569">
    <property type="entry name" value="PTS_IIB_fructose"/>
    <property type="match status" value="1"/>
</dbReference>
<proteinExistence type="predicted"/>
<keyword evidence="11 12" id="KW-0472">Membrane</keyword>
<dbReference type="InterPro" id="IPR003353">
    <property type="entry name" value="PTS_IIB_fruc"/>
</dbReference>